<evidence type="ECO:0000256" key="1">
    <source>
        <dbReference type="SAM" id="MobiDB-lite"/>
    </source>
</evidence>
<sequence length="380" mass="44638">MSKKFASEPTKRIQEKLNECQSNLRQIETEKMYWKIKYQESQAEIEKLQNANENLKKENEKLGKRISSLKQAQHLEQEQQKLSQQHLEEENTSLLDKYQQMFLDSQDSNAEIEKLEKDSEKLEESRNEVHNLENDSEKLKESRRKVKNLQKTIARLNEKLEKSESLEEMDTIKKENARLKQQIIALEKKYDSDFQSYHLFPKPHATLNPYPAANLSEDNILHQLETIHNISTDIFKIDSFSFNEARRLEREMLSQCSSSWGLRTVLMIILKKALNERLAPTSLDPSPKIQRNFKFSLWDRFIQPIIFNAYENLPKEEAFMYEAMIIETIGLKNLTNKACGTKLKKLNMNTRQRKVLGTFLMCKIFMKFGSKFGITVFAGN</sequence>
<reference evidence="2" key="2">
    <citation type="journal article" date="2021" name="World Allergy Organ. J.">
        <title>Chromosome-level assembly of Dermatophagoides farinae genome and transcriptome reveals two novel allergens Der f 37 and Der f 39.</title>
        <authorList>
            <person name="Chen J."/>
            <person name="Cai Z."/>
            <person name="Fan D."/>
            <person name="Hu J."/>
            <person name="Hou Y."/>
            <person name="He Y."/>
            <person name="Zhang Z."/>
            <person name="Zhao Z."/>
            <person name="Gao P."/>
            <person name="Hu W."/>
            <person name="Sun J."/>
            <person name="Li J."/>
            <person name="Ji K."/>
        </authorList>
    </citation>
    <scope>NUCLEOTIDE SEQUENCE</scope>
    <source>
        <strain evidence="2">JKM2019</strain>
    </source>
</reference>
<gene>
    <name evidence="2" type="ORF">HUG17_6623</name>
</gene>
<comment type="caution">
    <text evidence="2">The sequence shown here is derived from an EMBL/GenBank/DDBJ whole genome shotgun (WGS) entry which is preliminary data.</text>
</comment>
<feature type="compositionally biased region" description="Basic and acidic residues" evidence="1">
    <location>
        <begin position="114"/>
        <end position="140"/>
    </location>
</feature>
<evidence type="ECO:0000313" key="2">
    <source>
        <dbReference type="EMBL" id="KAH7644261.1"/>
    </source>
</evidence>
<accession>A0A9D4P3W6</accession>
<name>A0A9D4P3W6_DERFA</name>
<feature type="region of interest" description="Disordered" evidence="1">
    <location>
        <begin position="59"/>
        <end position="88"/>
    </location>
</feature>
<organism evidence="2">
    <name type="scientific">Dermatophagoides farinae</name>
    <name type="common">American house dust mite</name>
    <dbReference type="NCBI Taxonomy" id="6954"/>
    <lineage>
        <taxon>Eukaryota</taxon>
        <taxon>Metazoa</taxon>
        <taxon>Ecdysozoa</taxon>
        <taxon>Arthropoda</taxon>
        <taxon>Chelicerata</taxon>
        <taxon>Arachnida</taxon>
        <taxon>Acari</taxon>
        <taxon>Acariformes</taxon>
        <taxon>Sarcoptiformes</taxon>
        <taxon>Astigmata</taxon>
        <taxon>Psoroptidia</taxon>
        <taxon>Analgoidea</taxon>
        <taxon>Pyroglyphidae</taxon>
        <taxon>Dermatophagoidinae</taxon>
        <taxon>Dermatophagoides</taxon>
    </lineage>
</organism>
<dbReference type="AlphaFoldDB" id="A0A9D4P3W6"/>
<reference evidence="2" key="1">
    <citation type="submission" date="2020-06" db="EMBL/GenBank/DDBJ databases">
        <authorList>
            <person name="Ji K."/>
            <person name="Li J."/>
        </authorList>
    </citation>
    <scope>NUCLEOTIDE SEQUENCE</scope>
    <source>
        <strain evidence="2">JKM2019</strain>
        <tissue evidence="2">Whole body</tissue>
    </source>
</reference>
<feature type="region of interest" description="Disordered" evidence="1">
    <location>
        <begin position="114"/>
        <end position="143"/>
    </location>
</feature>
<protein>
    <submittedName>
        <fullName evidence="2">Uncharacterized protein</fullName>
    </submittedName>
</protein>
<dbReference type="Pfam" id="PF22945">
    <property type="entry name" value="LEM-3_GIY-YIG"/>
    <property type="match status" value="1"/>
</dbReference>
<dbReference type="Proteomes" id="UP000828236">
    <property type="component" value="Unassembled WGS sequence"/>
</dbReference>
<dbReference type="EMBL" id="SDOV01000002">
    <property type="protein sequence ID" value="KAH7644261.1"/>
    <property type="molecule type" value="Genomic_DNA"/>
</dbReference>
<proteinExistence type="predicted"/>